<protein>
    <submittedName>
        <fullName evidence="4">Lipoprotein YerB</fullName>
    </submittedName>
</protein>
<sequence length="333" mass="37293">MLVMVALAIMLVGCQSDDSRNEPSQGDQRDEVTENVAQVERAPLSGEITEIKKDTRPFAVMVNNDEKARPQSGLHKADIVYEILAEGDITRFLAIFHSELPDTVGPVRSARDYFVDLTKGYNALYVFHGWSPAAKEKIEAGEVDGINGLSYDGTLFNRASFRKAPHNSYITSENIEKGATMLNYSLEATVPPLLFLKEEETNDLNGTTTDYVKIEYSSRQTTHVEYKYNHTNDHYVRYSAGEKLTDLDTLEEISAANILIVETEHTVLDKQGRRFIDIESGGQAVLIQKGIRYDLEWKMAEGKILPFANGQQVPLAPGKTWIQVVPNLNIVSY</sequence>
<dbReference type="Pfam" id="PF11258">
    <property type="entry name" value="DUF3048"/>
    <property type="match status" value="1"/>
</dbReference>
<keyword evidence="4" id="KW-0449">Lipoprotein</keyword>
<comment type="caution">
    <text evidence="4">The sequence shown here is derived from an EMBL/GenBank/DDBJ whole genome shotgun (WGS) entry which is preliminary data.</text>
</comment>
<name>A0ABN8A9F5_9BACI</name>
<evidence type="ECO:0000259" key="3">
    <source>
        <dbReference type="Pfam" id="PF17479"/>
    </source>
</evidence>
<dbReference type="Pfam" id="PF17479">
    <property type="entry name" value="DUF3048_C"/>
    <property type="match status" value="1"/>
</dbReference>
<gene>
    <name evidence="4" type="primary">yerB</name>
    <name evidence="4" type="ORF">BACCIP111883_02121</name>
</gene>
<accession>A0ABN8A9F5</accession>
<feature type="compositionally biased region" description="Basic and acidic residues" evidence="1">
    <location>
        <begin position="17"/>
        <end position="32"/>
    </location>
</feature>
<proteinExistence type="predicted"/>
<feature type="domain" description="DUF3048" evidence="3">
    <location>
        <begin position="212"/>
        <end position="322"/>
    </location>
</feature>
<dbReference type="InterPro" id="IPR023158">
    <property type="entry name" value="YerB-like_sf"/>
</dbReference>
<dbReference type="Proteomes" id="UP000789833">
    <property type="component" value="Unassembled WGS sequence"/>
</dbReference>
<dbReference type="Gene3D" id="3.50.90.10">
    <property type="entry name" value="YerB-like"/>
    <property type="match status" value="1"/>
</dbReference>
<reference evidence="4 5" key="1">
    <citation type="submission" date="2021-10" db="EMBL/GenBank/DDBJ databases">
        <authorList>
            <person name="Criscuolo A."/>
        </authorList>
    </citation>
    <scope>NUCLEOTIDE SEQUENCE [LARGE SCALE GENOMIC DNA]</scope>
    <source>
        <strain evidence="5">CIP 111883</strain>
    </source>
</reference>
<evidence type="ECO:0000313" key="5">
    <source>
        <dbReference type="Proteomes" id="UP000789833"/>
    </source>
</evidence>
<dbReference type="InterPro" id="IPR035328">
    <property type="entry name" value="DUF3048_C"/>
</dbReference>
<evidence type="ECO:0000256" key="1">
    <source>
        <dbReference type="SAM" id="MobiDB-lite"/>
    </source>
</evidence>
<feature type="domain" description="DUF3048" evidence="2">
    <location>
        <begin position="45"/>
        <end position="184"/>
    </location>
</feature>
<dbReference type="EMBL" id="CAKJTJ010000009">
    <property type="protein sequence ID" value="CAG9621349.1"/>
    <property type="molecule type" value="Genomic_DNA"/>
</dbReference>
<evidence type="ECO:0000313" key="4">
    <source>
        <dbReference type="EMBL" id="CAG9621349.1"/>
    </source>
</evidence>
<keyword evidence="5" id="KW-1185">Reference proteome</keyword>
<feature type="region of interest" description="Disordered" evidence="1">
    <location>
        <begin position="16"/>
        <end position="36"/>
    </location>
</feature>
<dbReference type="SUPFAM" id="SSF159774">
    <property type="entry name" value="YerB-like"/>
    <property type="match status" value="1"/>
</dbReference>
<dbReference type="InterPro" id="IPR021416">
    <property type="entry name" value="DUF3048_N"/>
</dbReference>
<organism evidence="4 5">
    <name type="scientific">Sutcliffiella rhizosphaerae</name>
    <dbReference type="NCBI Taxonomy" id="2880967"/>
    <lineage>
        <taxon>Bacteria</taxon>
        <taxon>Bacillati</taxon>
        <taxon>Bacillota</taxon>
        <taxon>Bacilli</taxon>
        <taxon>Bacillales</taxon>
        <taxon>Bacillaceae</taxon>
        <taxon>Sutcliffiella</taxon>
    </lineage>
</organism>
<evidence type="ECO:0000259" key="2">
    <source>
        <dbReference type="Pfam" id="PF11258"/>
    </source>
</evidence>